<dbReference type="Proteomes" id="UP001056535">
    <property type="component" value="Chromosome"/>
</dbReference>
<keyword evidence="1" id="KW-0812">Transmembrane</keyword>
<dbReference type="EMBL" id="CP099490">
    <property type="protein sequence ID" value="USQ76436.1"/>
    <property type="molecule type" value="Genomic_DNA"/>
</dbReference>
<dbReference type="RefSeq" id="WP_252621131.1">
    <property type="nucleotide sequence ID" value="NZ_CP099490.1"/>
</dbReference>
<reference evidence="2" key="1">
    <citation type="submission" date="2022-06" db="EMBL/GenBank/DDBJ databases">
        <title>Ornithinimicrobium JY.X270.</title>
        <authorList>
            <person name="Huang Y."/>
        </authorList>
    </citation>
    <scope>NUCLEOTIDE SEQUENCE</scope>
    <source>
        <strain evidence="2">JY.X270</strain>
    </source>
</reference>
<evidence type="ECO:0000313" key="3">
    <source>
        <dbReference type="Proteomes" id="UP001056535"/>
    </source>
</evidence>
<keyword evidence="3" id="KW-1185">Reference proteome</keyword>
<dbReference type="InterPro" id="IPR045713">
    <property type="entry name" value="DUF6069"/>
</dbReference>
<gene>
    <name evidence="2" type="ORF">NF557_00440</name>
</gene>
<accession>A0ABY4YI19</accession>
<feature type="transmembrane region" description="Helical" evidence="1">
    <location>
        <begin position="126"/>
        <end position="143"/>
    </location>
</feature>
<proteinExistence type="predicted"/>
<sequence length="152" mass="15833">MFAHPVAPTRSATGAGSSLSAALAWRTGLWSVATALTVNITVLVLARGLGADMLLRRAETEPPMAIGVGMIALMTIAPMLLATLLLLRLRRSGTRAWRVLAVIGLMVAVVTVPAPFTMIAGTDTQVALACMHLAAGAAWFIAVRRATSSKAQ</sequence>
<feature type="transmembrane region" description="Helical" evidence="1">
    <location>
        <begin position="27"/>
        <end position="46"/>
    </location>
</feature>
<evidence type="ECO:0000256" key="1">
    <source>
        <dbReference type="SAM" id="Phobius"/>
    </source>
</evidence>
<protein>
    <submittedName>
        <fullName evidence="2">DUF6069 family protein</fullName>
    </submittedName>
</protein>
<keyword evidence="1" id="KW-0472">Membrane</keyword>
<dbReference type="Pfam" id="PF19545">
    <property type="entry name" value="DUF6069"/>
    <property type="match status" value="1"/>
</dbReference>
<keyword evidence="1" id="KW-1133">Transmembrane helix</keyword>
<name>A0ABY4YI19_9MICO</name>
<feature type="transmembrane region" description="Helical" evidence="1">
    <location>
        <begin position="99"/>
        <end position="120"/>
    </location>
</feature>
<evidence type="ECO:0000313" key="2">
    <source>
        <dbReference type="EMBL" id="USQ76436.1"/>
    </source>
</evidence>
<feature type="transmembrane region" description="Helical" evidence="1">
    <location>
        <begin position="66"/>
        <end position="87"/>
    </location>
</feature>
<organism evidence="2 3">
    <name type="scientific">Ornithinimicrobium cryptoxanthini</name>
    <dbReference type="NCBI Taxonomy" id="2934161"/>
    <lineage>
        <taxon>Bacteria</taxon>
        <taxon>Bacillati</taxon>
        <taxon>Actinomycetota</taxon>
        <taxon>Actinomycetes</taxon>
        <taxon>Micrococcales</taxon>
        <taxon>Ornithinimicrobiaceae</taxon>
        <taxon>Ornithinimicrobium</taxon>
    </lineage>
</organism>